<evidence type="ECO:0000313" key="4">
    <source>
        <dbReference type="EMBL" id="OIN60801.1"/>
    </source>
</evidence>
<dbReference type="InterPro" id="IPR011013">
    <property type="entry name" value="Gal_mutarotase_sf_dom"/>
</dbReference>
<name>A0A1S2VPV4_9BACT</name>
<evidence type="ECO:0000256" key="1">
    <source>
        <dbReference type="ARBA" id="ARBA00001913"/>
    </source>
</evidence>
<evidence type="ECO:0000256" key="2">
    <source>
        <dbReference type="ARBA" id="ARBA00011245"/>
    </source>
</evidence>
<dbReference type="GO" id="GO:0006006">
    <property type="term" value="P:glucose metabolic process"/>
    <property type="evidence" value="ECO:0007669"/>
    <property type="project" value="TreeGrafter"/>
</dbReference>
<dbReference type="PANTHER" id="PTHR10091:SF0">
    <property type="entry name" value="GALACTOSE MUTAROTASE"/>
    <property type="match status" value="1"/>
</dbReference>
<evidence type="ECO:0000313" key="5">
    <source>
        <dbReference type="Proteomes" id="UP000181790"/>
    </source>
</evidence>
<comment type="subunit">
    <text evidence="2">Monomer.</text>
</comment>
<protein>
    <recommendedName>
        <fullName evidence="6">Aldose 1-epimerase</fullName>
    </recommendedName>
</protein>
<dbReference type="OrthoDB" id="9808779at2"/>
<dbReference type="Proteomes" id="UP000181790">
    <property type="component" value="Unassembled WGS sequence"/>
</dbReference>
<comment type="caution">
    <text evidence="4">The sequence shown here is derived from an EMBL/GenBank/DDBJ whole genome shotgun (WGS) entry which is preliminary data.</text>
</comment>
<dbReference type="InterPro" id="IPR008183">
    <property type="entry name" value="Aldose_1/G6P_1-epimerase"/>
</dbReference>
<dbReference type="RefSeq" id="WP_071501305.1">
    <property type="nucleotide sequence ID" value="NZ_MORL01000001.1"/>
</dbReference>
<comment type="cofactor">
    <cofactor evidence="1">
        <name>Ca(2+)</name>
        <dbReference type="ChEBI" id="CHEBI:29108"/>
    </cofactor>
</comment>
<reference evidence="4 5" key="1">
    <citation type="submission" date="2016-10" db="EMBL/GenBank/DDBJ databases">
        <title>Arsenicibacter rosenii gen. nov., sp. nov., an efficient arsenic-methylating bacterium isolated from an arsenic-contaminated paddy soil.</title>
        <authorList>
            <person name="Huang K."/>
        </authorList>
    </citation>
    <scope>NUCLEOTIDE SEQUENCE [LARGE SCALE GENOMIC DNA]</scope>
    <source>
        <strain evidence="4 5">SM-1</strain>
    </source>
</reference>
<dbReference type="GO" id="GO:0004034">
    <property type="term" value="F:aldose 1-epimerase activity"/>
    <property type="evidence" value="ECO:0007669"/>
    <property type="project" value="TreeGrafter"/>
</dbReference>
<sequence length="326" mass="35944">MAFSITQQAFGAYTEYVIQYTETGEGLIVVPGHGGVIRKLILKRSGSTPTPDHPEGLISLLRVADSPEALKADEAYSSAMLFPFPSRIKHGIYRFDGNAYTLPFNDYGHDNAIHGLVHPKPFEVVGQHSTEQAASLTIAYMYTGDVNGYPFPFRLEMTYTLTLADAGHLVLSLDFRATNTGITRAPMAFGWHPYFTLNNEPIDSMSIELPTDTAITLDEDLLPVGRKPFPYTGQLSLYQKGLDNAFLVLPNDHGAETVLHAPNINTSLHVWQDSSFPYLVVYTPDRRDSIAIEPLTANVNAFNNGEGLQVLEPSQSMAGHIKVWLS</sequence>
<accession>A0A1S2VPV4</accession>
<evidence type="ECO:0008006" key="6">
    <source>
        <dbReference type="Google" id="ProtNLM"/>
    </source>
</evidence>
<dbReference type="Pfam" id="PF01263">
    <property type="entry name" value="Aldose_epim"/>
    <property type="match status" value="1"/>
</dbReference>
<dbReference type="EMBL" id="MORL01000001">
    <property type="protein sequence ID" value="OIN60801.1"/>
    <property type="molecule type" value="Genomic_DNA"/>
</dbReference>
<dbReference type="InterPro" id="IPR014718">
    <property type="entry name" value="GH-type_carb-bd"/>
</dbReference>
<organism evidence="4 5">
    <name type="scientific">Arsenicibacter rosenii</name>
    <dbReference type="NCBI Taxonomy" id="1750698"/>
    <lineage>
        <taxon>Bacteria</taxon>
        <taxon>Pseudomonadati</taxon>
        <taxon>Bacteroidota</taxon>
        <taxon>Cytophagia</taxon>
        <taxon>Cytophagales</taxon>
        <taxon>Spirosomataceae</taxon>
        <taxon>Arsenicibacter</taxon>
    </lineage>
</organism>
<dbReference type="Gene3D" id="2.70.98.10">
    <property type="match status" value="1"/>
</dbReference>
<dbReference type="SUPFAM" id="SSF74650">
    <property type="entry name" value="Galactose mutarotase-like"/>
    <property type="match status" value="1"/>
</dbReference>
<dbReference type="CDD" id="cd01081">
    <property type="entry name" value="Aldose_epim"/>
    <property type="match status" value="1"/>
</dbReference>
<dbReference type="PANTHER" id="PTHR10091">
    <property type="entry name" value="ALDOSE-1-EPIMERASE"/>
    <property type="match status" value="1"/>
</dbReference>
<keyword evidence="5" id="KW-1185">Reference proteome</keyword>
<gene>
    <name evidence="4" type="ORF">BLX24_01510</name>
</gene>
<dbReference type="GO" id="GO:0033499">
    <property type="term" value="P:galactose catabolic process via UDP-galactose, Leloir pathway"/>
    <property type="evidence" value="ECO:0007669"/>
    <property type="project" value="TreeGrafter"/>
</dbReference>
<dbReference type="AlphaFoldDB" id="A0A1S2VPV4"/>
<evidence type="ECO:0000256" key="3">
    <source>
        <dbReference type="ARBA" id="ARBA00022837"/>
    </source>
</evidence>
<proteinExistence type="predicted"/>
<dbReference type="GO" id="GO:0030246">
    <property type="term" value="F:carbohydrate binding"/>
    <property type="evidence" value="ECO:0007669"/>
    <property type="project" value="InterPro"/>
</dbReference>
<keyword evidence="3" id="KW-0106">Calcium</keyword>